<dbReference type="SMART" id="SM01005">
    <property type="entry name" value="Ala_racemase_C"/>
    <property type="match status" value="1"/>
</dbReference>
<dbReference type="Gene3D" id="2.40.37.10">
    <property type="entry name" value="Lyase, Ornithine Decarboxylase, Chain A, domain 1"/>
    <property type="match status" value="1"/>
</dbReference>
<dbReference type="InterPro" id="IPR009006">
    <property type="entry name" value="Ala_racemase/Decarboxylase_C"/>
</dbReference>
<gene>
    <name evidence="9" type="primary">alr</name>
    <name evidence="10" type="ORF">FUT82_13125</name>
    <name evidence="9" type="ORF">TPHV1_130060</name>
</gene>
<dbReference type="HAMAP" id="MF_01201">
    <property type="entry name" value="Ala_racemase"/>
    <property type="match status" value="1"/>
</dbReference>
<keyword evidence="3 5" id="KW-0663">Pyridoxal phosphate</keyword>
<dbReference type="AlphaFoldDB" id="A0A0B7GU37"/>
<dbReference type="PROSITE" id="PS00395">
    <property type="entry name" value="ALANINE_RACEMASE"/>
    <property type="match status" value="1"/>
</dbReference>
<dbReference type="PRINTS" id="PR00992">
    <property type="entry name" value="ALARACEMASE"/>
</dbReference>
<evidence type="ECO:0000313" key="9">
    <source>
        <dbReference type="EMBL" id="CEM61022.1"/>
    </source>
</evidence>
<evidence type="ECO:0000313" key="11">
    <source>
        <dbReference type="Proteomes" id="UP000042527"/>
    </source>
</evidence>
<proteinExistence type="inferred from homology"/>
<feature type="active site" description="Proton acceptor; specific for L-alanine" evidence="5">
    <location>
        <position position="265"/>
    </location>
</feature>
<dbReference type="PANTHER" id="PTHR30511">
    <property type="entry name" value="ALANINE RACEMASE"/>
    <property type="match status" value="1"/>
</dbReference>
<dbReference type="Proteomes" id="UP000323594">
    <property type="component" value="Chromosome"/>
</dbReference>
<evidence type="ECO:0000256" key="5">
    <source>
        <dbReference type="HAMAP-Rule" id="MF_01201"/>
    </source>
</evidence>
<comment type="catalytic activity">
    <reaction evidence="1 5">
        <text>L-alanine = D-alanine</text>
        <dbReference type="Rhea" id="RHEA:20249"/>
        <dbReference type="ChEBI" id="CHEBI:57416"/>
        <dbReference type="ChEBI" id="CHEBI:57972"/>
        <dbReference type="EC" id="5.1.1.1"/>
    </reaction>
</comment>
<dbReference type="GO" id="GO:0030170">
    <property type="term" value="F:pyridoxal phosphate binding"/>
    <property type="evidence" value="ECO:0007669"/>
    <property type="project" value="UniProtKB-UniRule"/>
</dbReference>
<dbReference type="RefSeq" id="WP_024753216.1">
    <property type="nucleotide sequence ID" value="NZ_CDNC01000005.1"/>
</dbReference>
<comment type="pathway">
    <text evidence="5">Amino-acid biosynthesis; D-alanine biosynthesis; D-alanine from L-alanine: step 1/1.</text>
</comment>
<evidence type="ECO:0000256" key="1">
    <source>
        <dbReference type="ARBA" id="ARBA00000316"/>
    </source>
</evidence>
<organism evidence="9 11">
    <name type="scientific">Treponema phagedenis</name>
    <dbReference type="NCBI Taxonomy" id="162"/>
    <lineage>
        <taxon>Bacteria</taxon>
        <taxon>Pseudomonadati</taxon>
        <taxon>Spirochaetota</taxon>
        <taxon>Spirochaetia</taxon>
        <taxon>Spirochaetales</taxon>
        <taxon>Treponemataceae</taxon>
        <taxon>Treponema</taxon>
    </lineage>
</organism>
<reference evidence="11" key="1">
    <citation type="submission" date="2015-01" db="EMBL/GenBank/DDBJ databases">
        <authorList>
            <person name="Manzoor Shahid"/>
            <person name="Zubair Saima"/>
        </authorList>
    </citation>
    <scope>NUCLEOTIDE SEQUENCE [LARGE SCALE GENOMIC DNA]</scope>
    <source>
        <strain evidence="11">V1</strain>
    </source>
</reference>
<dbReference type="EMBL" id="CP042817">
    <property type="protein sequence ID" value="QEJ98842.1"/>
    <property type="molecule type" value="Genomic_DNA"/>
</dbReference>
<dbReference type="Pfam" id="PF00842">
    <property type="entry name" value="Ala_racemase_C"/>
    <property type="match status" value="1"/>
</dbReference>
<keyword evidence="11" id="KW-1185">Reference proteome</keyword>
<feature type="binding site" evidence="5 7">
    <location>
        <position position="133"/>
    </location>
    <ligand>
        <name>substrate</name>
    </ligand>
</feature>
<dbReference type="Gene3D" id="3.20.20.10">
    <property type="entry name" value="Alanine racemase"/>
    <property type="match status" value="1"/>
</dbReference>
<dbReference type="NCBIfam" id="TIGR00492">
    <property type="entry name" value="alr"/>
    <property type="match status" value="1"/>
</dbReference>
<dbReference type="SUPFAM" id="SSF50621">
    <property type="entry name" value="Alanine racemase C-terminal domain-like"/>
    <property type="match status" value="1"/>
</dbReference>
<dbReference type="EC" id="5.1.1.1" evidence="5"/>
<dbReference type="EMBL" id="CDNC01000005">
    <property type="protein sequence ID" value="CEM61022.1"/>
    <property type="molecule type" value="Genomic_DNA"/>
</dbReference>
<dbReference type="GO" id="GO:0030632">
    <property type="term" value="P:D-alanine biosynthetic process"/>
    <property type="evidence" value="ECO:0007669"/>
    <property type="project" value="UniProtKB-UniRule"/>
</dbReference>
<dbReference type="Pfam" id="PF01168">
    <property type="entry name" value="Ala_racemase_N"/>
    <property type="match status" value="1"/>
</dbReference>
<evidence type="ECO:0000256" key="7">
    <source>
        <dbReference type="PIRSR" id="PIRSR600821-52"/>
    </source>
</evidence>
<reference evidence="10 12" key="3">
    <citation type="submission" date="2019-08" db="EMBL/GenBank/DDBJ databases">
        <authorList>
            <person name="Kuhnert P."/>
        </authorList>
    </citation>
    <scope>NUCLEOTIDE SEQUENCE [LARGE SCALE GENOMIC DNA]</scope>
    <source>
        <strain evidence="10 12">B36.5</strain>
    </source>
</reference>
<dbReference type="InterPro" id="IPR029066">
    <property type="entry name" value="PLP-binding_barrel"/>
</dbReference>
<dbReference type="InterPro" id="IPR000821">
    <property type="entry name" value="Ala_racemase"/>
</dbReference>
<dbReference type="InterPro" id="IPR020622">
    <property type="entry name" value="Ala_racemase_pyridoxalP-BS"/>
</dbReference>
<evidence type="ECO:0000256" key="3">
    <source>
        <dbReference type="ARBA" id="ARBA00022898"/>
    </source>
</evidence>
<feature type="domain" description="Alanine racemase C-terminal" evidence="8">
    <location>
        <begin position="244"/>
        <end position="374"/>
    </location>
</feature>
<feature type="modified residue" description="N6-(pyridoxal phosphate)lysine" evidence="5 6">
    <location>
        <position position="35"/>
    </location>
</feature>
<evidence type="ECO:0000256" key="6">
    <source>
        <dbReference type="PIRSR" id="PIRSR600821-50"/>
    </source>
</evidence>
<dbReference type="SUPFAM" id="SSF51419">
    <property type="entry name" value="PLP-binding barrel"/>
    <property type="match status" value="1"/>
</dbReference>
<dbReference type="InterPro" id="IPR011079">
    <property type="entry name" value="Ala_racemase_C"/>
</dbReference>
<comment type="similarity">
    <text evidence="5">Belongs to the alanine racemase family.</text>
</comment>
<dbReference type="PANTHER" id="PTHR30511:SF0">
    <property type="entry name" value="ALANINE RACEMASE, CATABOLIC-RELATED"/>
    <property type="match status" value="1"/>
</dbReference>
<comment type="cofactor">
    <cofactor evidence="2 5 6">
        <name>pyridoxal 5'-phosphate</name>
        <dbReference type="ChEBI" id="CHEBI:597326"/>
    </cofactor>
</comment>
<comment type="function">
    <text evidence="5">Catalyzes the interconversion of L-alanine and D-alanine. May also act on other amino acids.</text>
</comment>
<accession>A0A0B7GU37</accession>
<dbReference type="UniPathway" id="UPA00042">
    <property type="reaction ID" value="UER00497"/>
</dbReference>
<dbReference type="CDD" id="cd00430">
    <property type="entry name" value="PLPDE_III_AR"/>
    <property type="match status" value="1"/>
</dbReference>
<feature type="active site" description="Proton acceptor; specific for D-alanine" evidence="5">
    <location>
        <position position="35"/>
    </location>
</feature>
<feature type="binding site" evidence="5 7">
    <location>
        <position position="313"/>
    </location>
    <ligand>
        <name>substrate</name>
    </ligand>
</feature>
<evidence type="ECO:0000259" key="8">
    <source>
        <dbReference type="SMART" id="SM01005"/>
    </source>
</evidence>
<dbReference type="GO" id="GO:0008784">
    <property type="term" value="F:alanine racemase activity"/>
    <property type="evidence" value="ECO:0007669"/>
    <property type="project" value="UniProtKB-UniRule"/>
</dbReference>
<dbReference type="Proteomes" id="UP000042527">
    <property type="component" value="Unassembled WGS sequence"/>
</dbReference>
<evidence type="ECO:0000256" key="4">
    <source>
        <dbReference type="ARBA" id="ARBA00023235"/>
    </source>
</evidence>
<evidence type="ECO:0000313" key="10">
    <source>
        <dbReference type="EMBL" id="QEJ98842.1"/>
    </source>
</evidence>
<dbReference type="InterPro" id="IPR001608">
    <property type="entry name" value="Ala_racemase_N"/>
</dbReference>
<reference evidence="9" key="2">
    <citation type="submission" date="2015-01" db="EMBL/GenBank/DDBJ databases">
        <authorList>
            <person name="Xiang T."/>
            <person name="Song Y."/>
            <person name="Huang L."/>
            <person name="Wang B."/>
            <person name="Wu P."/>
        </authorList>
    </citation>
    <scope>NUCLEOTIDE SEQUENCE [LARGE SCALE GENOMIC DNA]</scope>
    <source>
        <strain evidence="9">V1</strain>
    </source>
</reference>
<name>A0A0B7GU37_TREPH</name>
<keyword evidence="4 5" id="KW-0413">Isomerase</keyword>
<evidence type="ECO:0000313" key="12">
    <source>
        <dbReference type="Proteomes" id="UP000323594"/>
    </source>
</evidence>
<dbReference type="OrthoDB" id="9813814at2"/>
<sequence length="379" mass="41246">MRATKAIIHLDNLQYNIAEIKKRLKPGVKICLPVKADAYGHGAFRVAVAAIRAGVSSLAVASIQEGIDLRDAGIVAPIISLSLPILEEIHSIIEYNIHPLVIDSEFIHALNEEAARMKTVQAVHLKIDTGMNRIGCKPEDAITLAAEIVQLPNLKLEGVCTHFSVADSVSPENIAYTKKQLALFTQTLDALRAKGIDPGIVHAANSGAVLQYPEAQFDMVRPGIIVYGYPPSDCLADKIPLKPVMELVSQVVLIKCTPQGSDISYDRKWHADKDTFIATLPIGYADGLMRALSPGLKVRIGDTFYPIVGRICMDQCMVDLGSEPTVTRWDTAVIFGPSENSVKNNSAKELATIAGTIPYEITCDINKRVPRVYINEKLG</sequence>
<evidence type="ECO:0000256" key="2">
    <source>
        <dbReference type="ARBA" id="ARBA00001933"/>
    </source>
</evidence>
<dbReference type="GeneID" id="57754038"/>
<dbReference type="FunFam" id="3.20.20.10:FF:000002">
    <property type="entry name" value="Alanine racemase"/>
    <property type="match status" value="1"/>
</dbReference>
<protein>
    <recommendedName>
        <fullName evidence="5">Alanine racemase</fullName>
        <ecNumber evidence="5">5.1.1.1</ecNumber>
    </recommendedName>
</protein>
<dbReference type="GO" id="GO:0005829">
    <property type="term" value="C:cytosol"/>
    <property type="evidence" value="ECO:0007669"/>
    <property type="project" value="TreeGrafter"/>
</dbReference>